<comment type="cofactor">
    <cofactor evidence="1">
        <name>Mn(2+)</name>
        <dbReference type="ChEBI" id="CHEBI:29035"/>
    </cofactor>
</comment>
<dbReference type="Pfam" id="PF01820">
    <property type="entry name" value="Dala_Dala_lig_N"/>
    <property type="match status" value="1"/>
</dbReference>
<evidence type="ECO:0000313" key="18">
    <source>
        <dbReference type="EMBL" id="SDU05714.1"/>
    </source>
</evidence>
<dbReference type="PROSITE" id="PS00843">
    <property type="entry name" value="DALA_DALA_LIGASE_1"/>
    <property type="match status" value="1"/>
</dbReference>
<keyword evidence="19" id="KW-1185">Reference proteome</keyword>
<dbReference type="InterPro" id="IPR011127">
    <property type="entry name" value="Dala_Dala_lig_N"/>
</dbReference>
<evidence type="ECO:0000256" key="13">
    <source>
        <dbReference type="HAMAP-Rule" id="MF_00047"/>
    </source>
</evidence>
<evidence type="ECO:0000256" key="3">
    <source>
        <dbReference type="ARBA" id="ARBA00010871"/>
    </source>
</evidence>
<dbReference type="GO" id="GO:0009252">
    <property type="term" value="P:peptidoglycan biosynthetic process"/>
    <property type="evidence" value="ECO:0007669"/>
    <property type="project" value="UniProtKB-UniRule"/>
</dbReference>
<evidence type="ECO:0000256" key="8">
    <source>
        <dbReference type="ARBA" id="ARBA00022840"/>
    </source>
</evidence>
<dbReference type="InterPro" id="IPR000291">
    <property type="entry name" value="D-Ala_lig_Van_CS"/>
</dbReference>
<reference evidence="19" key="1">
    <citation type="submission" date="2016-10" db="EMBL/GenBank/DDBJ databases">
        <authorList>
            <person name="Varghese N."/>
            <person name="Submissions S."/>
        </authorList>
    </citation>
    <scope>NUCLEOTIDE SEQUENCE [LARGE SCALE GENOMIC DNA]</scope>
    <source>
        <strain evidence="19">DSM 3384</strain>
    </source>
</reference>
<dbReference type="PANTHER" id="PTHR23132">
    <property type="entry name" value="D-ALANINE--D-ALANINE LIGASE"/>
    <property type="match status" value="1"/>
</dbReference>
<dbReference type="UniPathway" id="UPA00219"/>
<dbReference type="Gene3D" id="3.30.470.20">
    <property type="entry name" value="ATP-grasp fold, B domain"/>
    <property type="match status" value="1"/>
</dbReference>
<dbReference type="AlphaFoldDB" id="A0A1H2FED2"/>
<keyword evidence="15" id="KW-0479">Metal-binding</keyword>
<dbReference type="SUPFAM" id="SSF56059">
    <property type="entry name" value="Glutathione synthetase ATP-binding domain-like"/>
    <property type="match status" value="1"/>
</dbReference>
<comment type="function">
    <text evidence="13">Cell wall formation.</text>
</comment>
<keyword evidence="9 13" id="KW-0133">Cell shape</keyword>
<comment type="cofactor">
    <cofactor evidence="15">
        <name>Mg(2+)</name>
        <dbReference type="ChEBI" id="CHEBI:18420"/>
    </cofactor>
    <cofactor evidence="15">
        <name>Mn(2+)</name>
        <dbReference type="ChEBI" id="CHEBI:29035"/>
    </cofactor>
    <text evidence="15">Binds 2 magnesium or manganese ions per subunit.</text>
</comment>
<dbReference type="InterPro" id="IPR016185">
    <property type="entry name" value="PreATP-grasp_dom_sf"/>
</dbReference>
<comment type="catalytic activity">
    <reaction evidence="12 13">
        <text>2 D-alanine + ATP = D-alanyl-D-alanine + ADP + phosphate + H(+)</text>
        <dbReference type="Rhea" id="RHEA:11224"/>
        <dbReference type="ChEBI" id="CHEBI:15378"/>
        <dbReference type="ChEBI" id="CHEBI:30616"/>
        <dbReference type="ChEBI" id="CHEBI:43474"/>
        <dbReference type="ChEBI" id="CHEBI:57416"/>
        <dbReference type="ChEBI" id="CHEBI:57822"/>
        <dbReference type="ChEBI" id="CHEBI:456216"/>
        <dbReference type="EC" id="6.3.2.4"/>
    </reaction>
</comment>
<dbReference type="SUPFAM" id="SSF52440">
    <property type="entry name" value="PreATP-grasp domain"/>
    <property type="match status" value="1"/>
</dbReference>
<evidence type="ECO:0000256" key="12">
    <source>
        <dbReference type="ARBA" id="ARBA00047614"/>
    </source>
</evidence>
<evidence type="ECO:0000256" key="9">
    <source>
        <dbReference type="ARBA" id="ARBA00022960"/>
    </source>
</evidence>
<dbReference type="EC" id="6.3.2.4" evidence="4 13"/>
<name>A0A1H2FED2_9BACT</name>
<evidence type="ECO:0000256" key="14">
    <source>
        <dbReference type="PIRSR" id="PIRSR039102-1"/>
    </source>
</evidence>
<dbReference type="EMBL" id="FNLL01000004">
    <property type="protein sequence ID" value="SDU05714.1"/>
    <property type="molecule type" value="Genomic_DNA"/>
</dbReference>
<comment type="similarity">
    <text evidence="3 13">Belongs to the D-alanine--D-alanine ligase family.</text>
</comment>
<evidence type="ECO:0000256" key="5">
    <source>
        <dbReference type="ARBA" id="ARBA00022490"/>
    </source>
</evidence>
<keyword evidence="7 16" id="KW-0547">Nucleotide-binding</keyword>
<evidence type="ECO:0000256" key="6">
    <source>
        <dbReference type="ARBA" id="ARBA00022598"/>
    </source>
</evidence>
<sequence length="319" mass="34763">MEKIRLALLSGGVSSERQVSLSSGKQVLDALDKNRYDIALYDPKTDLKQLVIDAEQIDAALIIMHGPFGEDGTVQGLLDLLDIPYQGAGVLGSAMAMNKLVAKRLYEGAKVPTPSYLSFSLTDKINFSAIVEAMGLPLVVKPACAGSSVGMSLVKQAKDLESAVALGFDHDDCIIIEKYVKGIELTCGVLGNDTLEALPVIEIVPGKNHEFFDYTAKYTAGETKEICPARIDETTRKKVQELAVKAHKALFLKGYSRTDMILHNSELLVLETNTIPGMTATSLYPQSAQVAGYTFTELLDRLIQLSIKEHTKQNLRRST</sequence>
<evidence type="ECO:0000256" key="7">
    <source>
        <dbReference type="ARBA" id="ARBA00022741"/>
    </source>
</evidence>
<keyword evidence="11 13" id="KW-0961">Cell wall biogenesis/degradation</keyword>
<dbReference type="Proteomes" id="UP000199608">
    <property type="component" value="Unassembled WGS sequence"/>
</dbReference>
<dbReference type="GO" id="GO:0005737">
    <property type="term" value="C:cytoplasm"/>
    <property type="evidence" value="ECO:0007669"/>
    <property type="project" value="UniProtKB-SubCell"/>
</dbReference>
<evidence type="ECO:0000256" key="15">
    <source>
        <dbReference type="PIRSR" id="PIRSR039102-3"/>
    </source>
</evidence>
<feature type="domain" description="ATP-grasp" evidence="17">
    <location>
        <begin position="103"/>
        <end position="304"/>
    </location>
</feature>
<dbReference type="NCBIfam" id="NF002378">
    <property type="entry name" value="PRK01372.1"/>
    <property type="match status" value="1"/>
</dbReference>
<dbReference type="PIRSF" id="PIRSF039102">
    <property type="entry name" value="Ddl/VanB"/>
    <property type="match status" value="1"/>
</dbReference>
<accession>A0A1H2FED2</accession>
<feature type="binding site" evidence="15">
    <location>
        <position position="271"/>
    </location>
    <ligand>
        <name>Mg(2+)</name>
        <dbReference type="ChEBI" id="CHEBI:18420"/>
        <label>1</label>
    </ligand>
</feature>
<dbReference type="InterPro" id="IPR011761">
    <property type="entry name" value="ATP-grasp"/>
</dbReference>
<dbReference type="Gene3D" id="3.30.1490.20">
    <property type="entry name" value="ATP-grasp fold, A domain"/>
    <property type="match status" value="1"/>
</dbReference>
<evidence type="ECO:0000256" key="1">
    <source>
        <dbReference type="ARBA" id="ARBA00001936"/>
    </source>
</evidence>
<keyword evidence="15" id="KW-0460">Magnesium</keyword>
<dbReference type="InterPro" id="IPR011095">
    <property type="entry name" value="Dala_Dala_lig_C"/>
</dbReference>
<dbReference type="NCBIfam" id="NF002528">
    <property type="entry name" value="PRK01966.1-4"/>
    <property type="match status" value="1"/>
</dbReference>
<dbReference type="HAMAP" id="MF_00047">
    <property type="entry name" value="Dala_Dala_lig"/>
    <property type="match status" value="1"/>
</dbReference>
<evidence type="ECO:0000256" key="11">
    <source>
        <dbReference type="ARBA" id="ARBA00023316"/>
    </source>
</evidence>
<dbReference type="Pfam" id="PF07478">
    <property type="entry name" value="Dala_Dala_lig_C"/>
    <property type="match status" value="1"/>
</dbReference>
<keyword evidence="6 13" id="KW-0436">Ligase</keyword>
<keyword evidence="15" id="KW-0464">Manganese</keyword>
<organism evidence="18 19">
    <name type="scientific">Desulfobacula phenolica</name>
    <dbReference type="NCBI Taxonomy" id="90732"/>
    <lineage>
        <taxon>Bacteria</taxon>
        <taxon>Pseudomonadati</taxon>
        <taxon>Thermodesulfobacteriota</taxon>
        <taxon>Desulfobacteria</taxon>
        <taxon>Desulfobacterales</taxon>
        <taxon>Desulfobacteraceae</taxon>
        <taxon>Desulfobacula</taxon>
    </lineage>
</organism>
<feature type="active site" evidence="14">
    <location>
        <position position="282"/>
    </location>
</feature>
<gene>
    <name evidence="13" type="primary">ddl</name>
    <name evidence="18" type="ORF">SAMN04487931_104111</name>
</gene>
<dbReference type="NCBIfam" id="TIGR01205">
    <property type="entry name" value="D_ala_D_alaTIGR"/>
    <property type="match status" value="1"/>
</dbReference>
<evidence type="ECO:0000313" key="19">
    <source>
        <dbReference type="Proteomes" id="UP000199608"/>
    </source>
</evidence>
<feature type="binding site" evidence="15">
    <location>
        <position position="259"/>
    </location>
    <ligand>
        <name>Mg(2+)</name>
        <dbReference type="ChEBI" id="CHEBI:18420"/>
        <label>1</label>
    </ligand>
</feature>
<dbReference type="PROSITE" id="PS50975">
    <property type="entry name" value="ATP_GRASP"/>
    <property type="match status" value="1"/>
</dbReference>
<dbReference type="InterPro" id="IPR005905">
    <property type="entry name" value="D_ala_D_ala"/>
</dbReference>
<feature type="active site" evidence="14">
    <location>
        <position position="16"/>
    </location>
</feature>
<keyword evidence="10 13" id="KW-0573">Peptidoglycan synthesis</keyword>
<evidence type="ECO:0000259" key="17">
    <source>
        <dbReference type="PROSITE" id="PS50975"/>
    </source>
</evidence>
<dbReference type="PANTHER" id="PTHR23132:SF23">
    <property type="entry name" value="D-ALANINE--D-ALANINE LIGASE B"/>
    <property type="match status" value="1"/>
</dbReference>
<dbReference type="Gene3D" id="3.40.50.20">
    <property type="match status" value="1"/>
</dbReference>
<feature type="binding site" evidence="15">
    <location>
        <position position="273"/>
    </location>
    <ligand>
        <name>Mg(2+)</name>
        <dbReference type="ChEBI" id="CHEBI:18420"/>
        <label>2</label>
    </ligand>
</feature>
<keyword evidence="5 13" id="KW-0963">Cytoplasm</keyword>
<dbReference type="GO" id="GO:0071555">
    <property type="term" value="P:cell wall organization"/>
    <property type="evidence" value="ECO:0007669"/>
    <property type="project" value="UniProtKB-KW"/>
</dbReference>
<feature type="binding site" evidence="15">
    <location>
        <position position="271"/>
    </location>
    <ligand>
        <name>Mg(2+)</name>
        <dbReference type="ChEBI" id="CHEBI:18420"/>
        <label>2</label>
    </ligand>
</feature>
<dbReference type="GO" id="GO:0008716">
    <property type="term" value="F:D-alanine-D-alanine ligase activity"/>
    <property type="evidence" value="ECO:0007669"/>
    <property type="project" value="UniProtKB-UniRule"/>
</dbReference>
<evidence type="ECO:0000256" key="16">
    <source>
        <dbReference type="PROSITE-ProRule" id="PRU00409"/>
    </source>
</evidence>
<dbReference type="InterPro" id="IPR013815">
    <property type="entry name" value="ATP_grasp_subdomain_1"/>
</dbReference>
<dbReference type="PROSITE" id="PS00844">
    <property type="entry name" value="DALA_DALA_LIGASE_2"/>
    <property type="match status" value="1"/>
</dbReference>
<feature type="active site" evidence="14">
    <location>
        <position position="147"/>
    </location>
</feature>
<dbReference type="GO" id="GO:0008360">
    <property type="term" value="P:regulation of cell shape"/>
    <property type="evidence" value="ECO:0007669"/>
    <property type="project" value="UniProtKB-KW"/>
</dbReference>
<protein>
    <recommendedName>
        <fullName evidence="4 13">D-alanine--D-alanine ligase</fullName>
        <ecNumber evidence="4 13">6.3.2.4</ecNumber>
    </recommendedName>
    <alternativeName>
        <fullName evidence="13">D-Ala-D-Ala ligase</fullName>
    </alternativeName>
    <alternativeName>
        <fullName evidence="13">D-alanylalanine synthetase</fullName>
    </alternativeName>
</protein>
<dbReference type="GO" id="GO:0046872">
    <property type="term" value="F:metal ion binding"/>
    <property type="evidence" value="ECO:0007669"/>
    <property type="project" value="UniProtKB-KW"/>
</dbReference>
<dbReference type="GO" id="GO:0005524">
    <property type="term" value="F:ATP binding"/>
    <property type="evidence" value="ECO:0007669"/>
    <property type="project" value="UniProtKB-UniRule"/>
</dbReference>
<evidence type="ECO:0000256" key="10">
    <source>
        <dbReference type="ARBA" id="ARBA00022984"/>
    </source>
</evidence>
<dbReference type="RefSeq" id="WP_092232375.1">
    <property type="nucleotide sequence ID" value="NZ_FNLL01000004.1"/>
</dbReference>
<evidence type="ECO:0000256" key="2">
    <source>
        <dbReference type="ARBA" id="ARBA00004496"/>
    </source>
</evidence>
<evidence type="ECO:0000256" key="4">
    <source>
        <dbReference type="ARBA" id="ARBA00012216"/>
    </source>
</evidence>
<proteinExistence type="inferred from homology"/>
<comment type="subcellular location">
    <subcellularLocation>
        <location evidence="2 13">Cytoplasm</location>
    </subcellularLocation>
</comment>
<keyword evidence="8 16" id="KW-0067">ATP-binding</keyword>
<comment type="pathway">
    <text evidence="13">Cell wall biogenesis; peptidoglycan biosynthesis.</text>
</comment>